<evidence type="ECO:0000259" key="7">
    <source>
        <dbReference type="Pfam" id="PF08511"/>
    </source>
</evidence>
<reference evidence="8" key="1">
    <citation type="submission" date="2022-05" db="EMBL/GenBank/DDBJ databases">
        <authorList>
            <person name="Jo J.-H."/>
            <person name="Im W.-T."/>
        </authorList>
    </citation>
    <scope>NUCLEOTIDE SEQUENCE</scope>
    <source>
        <strain evidence="8">SE220</strain>
    </source>
</reference>
<gene>
    <name evidence="8" type="ORF">LZ538_12535</name>
</gene>
<keyword evidence="9" id="KW-1185">Reference proteome</keyword>
<comment type="caution">
    <text evidence="8">The sequence shown here is derived from an EMBL/GenBank/DDBJ whole genome shotgun (WGS) entry which is preliminary data.</text>
</comment>
<dbReference type="InterPro" id="IPR012762">
    <property type="entry name" value="Ubiq_biosynth_COQ9"/>
</dbReference>
<evidence type="ECO:0000256" key="1">
    <source>
        <dbReference type="ARBA" id="ARBA00004749"/>
    </source>
</evidence>
<keyword evidence="4" id="KW-0809">Transit peptide</keyword>
<evidence type="ECO:0000313" key="8">
    <source>
        <dbReference type="EMBL" id="MCL6730867.1"/>
    </source>
</evidence>
<comment type="function">
    <text evidence="6">Membrane-associated protein that warps the membrane surface to access and bind aromatic isoprenes with high specificity, including ubiquinone (CoQ) isoprene intermediates and presents them directly to COQ7, therefore facilitating the COQ7-mediated hydroxylase step. Participates in the biosynthesis of coenzyme Q, also named ubiquinone, an essential lipid-soluble electron transporter for aerobic cellular respiration.</text>
</comment>
<dbReference type="Gene3D" id="1.10.357.10">
    <property type="entry name" value="Tetracycline Repressor, domain 2"/>
    <property type="match status" value="1"/>
</dbReference>
<keyword evidence="3" id="KW-0831">Ubiquinone biosynthesis</keyword>
<evidence type="ECO:0000256" key="2">
    <source>
        <dbReference type="ARBA" id="ARBA00010766"/>
    </source>
</evidence>
<evidence type="ECO:0000256" key="6">
    <source>
        <dbReference type="ARBA" id="ARBA00058104"/>
    </source>
</evidence>
<feature type="domain" description="COQ9 C-terminal" evidence="7">
    <location>
        <begin position="122"/>
        <end position="192"/>
    </location>
</feature>
<comment type="similarity">
    <text evidence="2">Belongs to the COQ9 family.</text>
</comment>
<evidence type="ECO:0000313" key="9">
    <source>
        <dbReference type="Proteomes" id="UP001165342"/>
    </source>
</evidence>
<protein>
    <submittedName>
        <fullName evidence="8">COQ9 family protein</fullName>
    </submittedName>
</protein>
<dbReference type="PANTHER" id="PTHR21427:SF19">
    <property type="entry name" value="UBIQUINONE BIOSYNTHESIS PROTEIN COQ9, MITOCHONDRIAL"/>
    <property type="match status" value="1"/>
</dbReference>
<comment type="pathway">
    <text evidence="1">Cofactor biosynthesis; ubiquinone biosynthesis.</text>
</comment>
<evidence type="ECO:0000256" key="3">
    <source>
        <dbReference type="ARBA" id="ARBA00022688"/>
    </source>
</evidence>
<dbReference type="InterPro" id="IPR013718">
    <property type="entry name" value="COQ9_C"/>
</dbReference>
<dbReference type="Proteomes" id="UP001165342">
    <property type="component" value="Unassembled WGS sequence"/>
</dbReference>
<dbReference type="PANTHER" id="PTHR21427">
    <property type="entry name" value="UBIQUINONE BIOSYNTHESIS PROTEIN COQ9, MITOCHONDRIAL"/>
    <property type="match status" value="1"/>
</dbReference>
<dbReference type="EMBL" id="JAMGBE010000004">
    <property type="protein sequence ID" value="MCL6730867.1"/>
    <property type="molecule type" value="Genomic_DNA"/>
</dbReference>
<evidence type="ECO:0000256" key="4">
    <source>
        <dbReference type="ARBA" id="ARBA00022946"/>
    </source>
</evidence>
<sequence>MSRVEGPSPLERLRRKLALAVGENAVFDGWTKAAVDSAAAQLGVDPLQARLAMPKSQSDMIDAYIQEVDRALEASFTQKRLAGMKIRERIRALIWHRLEIMGPAREAVRRGLAILAMPQNVAQALRTSWQTADLMWRLAGDTSTDFNHYTKRMTLGAVYGSTLLVWLDDQSEGWAETAAFLDRRIDDVMTFEKWKAQWRGSSDRRVSVSRFLGRLRYPPR</sequence>
<dbReference type="NCBIfam" id="TIGR02396">
    <property type="entry name" value="diverge_rpsU"/>
    <property type="match status" value="1"/>
</dbReference>
<keyword evidence="5" id="KW-0446">Lipid-binding</keyword>
<dbReference type="Pfam" id="PF08511">
    <property type="entry name" value="COQ9"/>
    <property type="match status" value="1"/>
</dbReference>
<name>A0ABT0S4T7_9SPHN</name>
<evidence type="ECO:0000256" key="5">
    <source>
        <dbReference type="ARBA" id="ARBA00023121"/>
    </source>
</evidence>
<organism evidence="8 9">
    <name type="scientific">Sphingomonas hankyongi</name>
    <dbReference type="NCBI Taxonomy" id="2908209"/>
    <lineage>
        <taxon>Bacteria</taxon>
        <taxon>Pseudomonadati</taxon>
        <taxon>Pseudomonadota</taxon>
        <taxon>Alphaproteobacteria</taxon>
        <taxon>Sphingomonadales</taxon>
        <taxon>Sphingomonadaceae</taxon>
        <taxon>Sphingomonas</taxon>
    </lineage>
</organism>
<proteinExistence type="inferred from homology"/>
<accession>A0ABT0S4T7</accession>